<feature type="signal peptide" evidence="4">
    <location>
        <begin position="1"/>
        <end position="20"/>
    </location>
</feature>
<dbReference type="SUPFAM" id="SSF53850">
    <property type="entry name" value="Periplasmic binding protein-like II"/>
    <property type="match status" value="1"/>
</dbReference>
<evidence type="ECO:0000313" key="7">
    <source>
        <dbReference type="Proteomes" id="UP000545761"/>
    </source>
</evidence>
<dbReference type="GO" id="GO:0042301">
    <property type="term" value="F:phosphate ion binding"/>
    <property type="evidence" value="ECO:0007669"/>
    <property type="project" value="UniProtKB-UniRule"/>
</dbReference>
<dbReference type="PANTHER" id="PTHR30570">
    <property type="entry name" value="PERIPLASMIC PHOSPHATE BINDING COMPONENT OF PHOSPHATE ABC TRANSPORTER"/>
    <property type="match status" value="1"/>
</dbReference>
<dbReference type="InterPro" id="IPR024370">
    <property type="entry name" value="PBP_domain"/>
</dbReference>
<feature type="domain" description="PBP" evidence="5">
    <location>
        <begin position="32"/>
        <end position="284"/>
    </location>
</feature>
<keyword evidence="3 4" id="KW-0732">Signal</keyword>
<organism evidence="6 7">
    <name type="scientific">Streptomyces himalayensis subsp. himalayensis</name>
    <dbReference type="NCBI Taxonomy" id="2756131"/>
    <lineage>
        <taxon>Bacteria</taxon>
        <taxon>Bacillati</taxon>
        <taxon>Actinomycetota</taxon>
        <taxon>Actinomycetes</taxon>
        <taxon>Kitasatosporales</taxon>
        <taxon>Streptomycetaceae</taxon>
        <taxon>Streptomyces</taxon>
        <taxon>Streptomyces himalayensis</taxon>
    </lineage>
</organism>
<dbReference type="PANTHER" id="PTHR30570:SF1">
    <property type="entry name" value="PHOSPHATE-BINDING PROTEIN PSTS"/>
    <property type="match status" value="1"/>
</dbReference>
<dbReference type="Gene3D" id="3.40.190.10">
    <property type="entry name" value="Periplasmic binding protein-like II"/>
    <property type="match status" value="2"/>
</dbReference>
<reference evidence="6 7" key="1">
    <citation type="submission" date="2020-07" db="EMBL/GenBank/DDBJ databases">
        <title>Streptomyces isolated from Indian soil.</title>
        <authorList>
            <person name="Mandal S."/>
            <person name="Maiti P.K."/>
        </authorList>
    </citation>
    <scope>NUCLEOTIDE SEQUENCE [LARGE SCALE GENOMIC DNA]</scope>
    <source>
        <strain evidence="6 7">PSKA28</strain>
    </source>
</reference>
<gene>
    <name evidence="6" type="ORF">H1D24_34290</name>
</gene>
<dbReference type="InterPro" id="IPR011862">
    <property type="entry name" value="Phos-bd"/>
</dbReference>
<proteinExistence type="inferred from homology"/>
<dbReference type="CDD" id="cd13654">
    <property type="entry name" value="PBP2_phosphate_like_2"/>
    <property type="match status" value="1"/>
</dbReference>
<sequence length="319" mass="34293">MRRAKVSLALSAAAILAASACGGTDAGSGQSDGSTLSGSIRVDGSSTVAPLSTAAAQLFQQQNPGVNVTVGTSGTGGGFEKFCNGETDISDASRPIKDEEKAACEKKGITYEEFQIANDGLSVVVNKDNDFAECLTVEQLKKIWEPGSKVNNWNQVDPEFPDQRLELFGAGTDSGTFDYFTEAVNGEEGASRTDYSPSEDDNVTVQGVSGSKGGLGYFGLSYYEENQDKLKVLKIDDGDGCVEPTKQTVQDGTYKPLSRPLFIYPKASSLEKPEVEAFVEFYVENNAEIAEKSLFVPLNAEQEAELKKDLERLREQHTS</sequence>
<dbReference type="Proteomes" id="UP000545761">
    <property type="component" value="Unassembled WGS sequence"/>
</dbReference>
<dbReference type="NCBIfam" id="TIGR02136">
    <property type="entry name" value="ptsS_2"/>
    <property type="match status" value="1"/>
</dbReference>
<evidence type="ECO:0000256" key="3">
    <source>
        <dbReference type="ARBA" id="ARBA00022729"/>
    </source>
</evidence>
<name>A0A7W0ICJ8_9ACTN</name>
<comment type="similarity">
    <text evidence="1 4">Belongs to the PstS family.</text>
</comment>
<keyword evidence="2 4" id="KW-0813">Transport</keyword>
<accession>A0A7W0ICJ8</accession>
<evidence type="ECO:0000313" key="6">
    <source>
        <dbReference type="EMBL" id="MBA2950705.1"/>
    </source>
</evidence>
<dbReference type="GO" id="GO:0006817">
    <property type="term" value="P:phosphate ion transport"/>
    <property type="evidence" value="ECO:0007669"/>
    <property type="project" value="UniProtKB-UniRule"/>
</dbReference>
<comment type="caution">
    <text evidence="6">The sequence shown here is derived from an EMBL/GenBank/DDBJ whole genome shotgun (WGS) entry which is preliminary data.</text>
</comment>
<evidence type="ECO:0000256" key="4">
    <source>
        <dbReference type="RuleBase" id="RU367119"/>
    </source>
</evidence>
<dbReference type="FunFam" id="3.40.190.10:FF:000055">
    <property type="entry name" value="Phosphate ABC transporter, phosphate-binding protein"/>
    <property type="match status" value="1"/>
</dbReference>
<feature type="chain" id="PRO_5039759864" description="Phosphate-binding protein" evidence="4">
    <location>
        <begin position="21"/>
        <end position="319"/>
    </location>
</feature>
<dbReference type="AlphaFoldDB" id="A0A7W0ICJ8"/>
<dbReference type="InterPro" id="IPR050811">
    <property type="entry name" value="Phosphate_ABC_transporter"/>
</dbReference>
<dbReference type="PROSITE" id="PS51257">
    <property type="entry name" value="PROKAR_LIPOPROTEIN"/>
    <property type="match status" value="1"/>
</dbReference>
<protein>
    <recommendedName>
        <fullName evidence="4">Phosphate-binding protein</fullName>
    </recommendedName>
</protein>
<evidence type="ECO:0000259" key="5">
    <source>
        <dbReference type="Pfam" id="PF12849"/>
    </source>
</evidence>
<dbReference type="EMBL" id="JACEHE010000032">
    <property type="protein sequence ID" value="MBA2950705.1"/>
    <property type="molecule type" value="Genomic_DNA"/>
</dbReference>
<dbReference type="Pfam" id="PF12849">
    <property type="entry name" value="PBP_like_2"/>
    <property type="match status" value="1"/>
</dbReference>
<evidence type="ECO:0000256" key="2">
    <source>
        <dbReference type="ARBA" id="ARBA00022448"/>
    </source>
</evidence>
<comment type="function">
    <text evidence="4">Involved in the system for phosphate transport across the cytoplasmic membrane.</text>
</comment>
<evidence type="ECO:0000256" key="1">
    <source>
        <dbReference type="ARBA" id="ARBA00008725"/>
    </source>
</evidence>
<keyword evidence="4" id="KW-0592">Phosphate transport</keyword>